<gene>
    <name evidence="1" type="ORF">Verru16b_01087</name>
</gene>
<protein>
    <submittedName>
        <fullName evidence="1">Uncharacterized protein</fullName>
    </submittedName>
</protein>
<dbReference type="STRING" id="1838286.Verru16b_01087"/>
<dbReference type="Proteomes" id="UP000095228">
    <property type="component" value="Chromosome"/>
</dbReference>
<dbReference type="AlphaFoldDB" id="A0A1D8AT56"/>
<evidence type="ECO:0000313" key="1">
    <source>
        <dbReference type="EMBL" id="AOS44026.1"/>
    </source>
</evidence>
<organism evidence="1 2">
    <name type="scientific">Lacunisphaera limnophila</name>
    <dbReference type="NCBI Taxonomy" id="1838286"/>
    <lineage>
        <taxon>Bacteria</taxon>
        <taxon>Pseudomonadati</taxon>
        <taxon>Verrucomicrobiota</taxon>
        <taxon>Opitutia</taxon>
        <taxon>Opitutales</taxon>
        <taxon>Opitutaceae</taxon>
        <taxon>Lacunisphaera</taxon>
    </lineage>
</organism>
<proteinExistence type="predicted"/>
<accession>A0A1D8AT56</accession>
<keyword evidence="2" id="KW-1185">Reference proteome</keyword>
<evidence type="ECO:0000313" key="2">
    <source>
        <dbReference type="Proteomes" id="UP000095228"/>
    </source>
</evidence>
<reference evidence="1 2" key="1">
    <citation type="submission" date="2016-06" db="EMBL/GenBank/DDBJ databases">
        <title>Three novel species with peptidoglycan cell walls form the new genus Lacunisphaera gen. nov. in the family Opitutaceae of the verrucomicrobial subdivision 4.</title>
        <authorList>
            <person name="Rast P."/>
            <person name="Gloeckner I."/>
            <person name="Jogler M."/>
            <person name="Boedeker C."/>
            <person name="Jeske O."/>
            <person name="Wiegand S."/>
            <person name="Reinhardt R."/>
            <person name="Schumann P."/>
            <person name="Rohde M."/>
            <person name="Spring S."/>
            <person name="Gloeckner F.O."/>
            <person name="Jogler C."/>
        </authorList>
    </citation>
    <scope>NUCLEOTIDE SEQUENCE [LARGE SCALE GENOMIC DNA]</scope>
    <source>
        <strain evidence="1 2">IG16b</strain>
    </source>
</reference>
<dbReference type="EMBL" id="CP016094">
    <property type="protein sequence ID" value="AOS44026.1"/>
    <property type="molecule type" value="Genomic_DNA"/>
</dbReference>
<name>A0A1D8AT56_9BACT</name>
<dbReference type="KEGG" id="obg:Verru16b_01087"/>
<sequence>MPVYAPYKFGSMSAALLGVSLSSDGKIVVFARQRAAAPTDGAAAPAMKDLFRSAPLALSGKGTVDFTLSLKDKNITGTPKEALAMVAPRIWPRLYPGLTYFSLGAHDPLGAIDIDFAAFGPVQRPANISSNRSLSFTFHYDPQAANPRQRAVLELKDKDSGGLLNQRYEFAGLDNLPAAPAGLLVTIQVDPANYDDGCATLEFTSAQQVSVTRSDTGAVVSGLSKVVLNTSSNPA</sequence>